<dbReference type="AlphaFoldDB" id="A0A4R9LQ50"/>
<comment type="caution">
    <text evidence="3">The sequence shown here is derived from an EMBL/GenBank/DDBJ whole genome shotgun (WGS) entry which is preliminary data.</text>
</comment>
<keyword evidence="4" id="KW-1185">Reference proteome</keyword>
<keyword evidence="1" id="KW-0677">Repeat</keyword>
<feature type="domain" description="Teneurin-like YD-shell" evidence="2">
    <location>
        <begin position="115"/>
        <end position="206"/>
    </location>
</feature>
<accession>A0A4R9LQ50</accession>
<dbReference type="PANTHER" id="PTHR32305">
    <property type="match status" value="1"/>
</dbReference>
<dbReference type="PANTHER" id="PTHR32305:SF15">
    <property type="entry name" value="PROTEIN RHSA-RELATED"/>
    <property type="match status" value="1"/>
</dbReference>
<name>A0A4R9LQ50_9LEPT</name>
<dbReference type="RefSeq" id="WP_135764270.1">
    <property type="nucleotide sequence ID" value="NZ_RQHV01000044.1"/>
</dbReference>
<sequence>IIFPFRGCVTTASSKLSGEYYINTGIAFLPRSYVSFSEQSQRYLTSVLIVVFSFTTTTGCFPLLMGGGEGESGTPIWLLGMTGVPGTTQSVAEENNASGGGGGSSTAGNARVAGMYFYHPDHLGSISMITDGNGNVLAGGERGGKSHISYKPYGEILRTDSYGPDITKFKYTGQEEDRETGLYYYKARYYDPALGRFLTNDSMIFPKQIQGLNRSMYVEGNPIGNRDPGGNKPIKPLTWAIAGYLLAPDGQKSEYATLLYYLADQKREQNRKKEFWLNRQIINPIMRMNTTQLVLGAIGVAAGFYTSAYVNEGIRNKCEEKYGQGYSMGELGPRELCSLVVGGGTSLIFRTVTKSLVKETVKLIGDKKNVEKYMVTFNDGFYTGGLLTNLIIIPTGGIGNIANFKDYGLDIDKLTKWYTYPLAGASYFLGKELDKAMKKNGIQQ</sequence>
<dbReference type="NCBIfam" id="TIGR03696">
    <property type="entry name" value="Rhs_assc_core"/>
    <property type="match status" value="1"/>
</dbReference>
<gene>
    <name evidence="3" type="ORF">EHS11_09985</name>
</gene>
<evidence type="ECO:0000256" key="1">
    <source>
        <dbReference type="ARBA" id="ARBA00022737"/>
    </source>
</evidence>
<evidence type="ECO:0000259" key="2">
    <source>
        <dbReference type="Pfam" id="PF25023"/>
    </source>
</evidence>
<dbReference type="EMBL" id="RQHV01000044">
    <property type="protein sequence ID" value="TGN10283.1"/>
    <property type="molecule type" value="Genomic_DNA"/>
</dbReference>
<evidence type="ECO:0000313" key="4">
    <source>
        <dbReference type="Proteomes" id="UP000298264"/>
    </source>
</evidence>
<protein>
    <submittedName>
        <fullName evidence="3">RHS repeat-associated core domain-containing protein</fullName>
    </submittedName>
</protein>
<feature type="non-terminal residue" evidence="3">
    <location>
        <position position="1"/>
    </location>
</feature>
<dbReference type="Pfam" id="PF25023">
    <property type="entry name" value="TEN_YD-shell"/>
    <property type="match status" value="1"/>
</dbReference>
<proteinExistence type="predicted"/>
<dbReference type="Gene3D" id="2.180.10.10">
    <property type="entry name" value="RHS repeat-associated core"/>
    <property type="match status" value="1"/>
</dbReference>
<dbReference type="OrthoDB" id="337747at2"/>
<evidence type="ECO:0000313" key="3">
    <source>
        <dbReference type="EMBL" id="TGN10283.1"/>
    </source>
</evidence>
<dbReference type="InterPro" id="IPR056823">
    <property type="entry name" value="TEN-like_YD-shell"/>
</dbReference>
<reference evidence="3" key="1">
    <citation type="journal article" date="2019" name="PLoS Negl. Trop. Dis.">
        <title>Revisiting the worldwide diversity of Leptospira species in the environment.</title>
        <authorList>
            <person name="Vincent A.T."/>
            <person name="Schiettekatte O."/>
            <person name="Bourhy P."/>
            <person name="Veyrier F.J."/>
            <person name="Picardeau M."/>
        </authorList>
    </citation>
    <scope>NUCLEOTIDE SEQUENCE [LARGE SCALE GENOMIC DNA]</scope>
    <source>
        <strain evidence="3">201400974</strain>
    </source>
</reference>
<dbReference type="Proteomes" id="UP000298264">
    <property type="component" value="Unassembled WGS sequence"/>
</dbReference>
<organism evidence="3 4">
    <name type="scientific">Leptospira ilyithenensis</name>
    <dbReference type="NCBI Taxonomy" id="2484901"/>
    <lineage>
        <taxon>Bacteria</taxon>
        <taxon>Pseudomonadati</taxon>
        <taxon>Spirochaetota</taxon>
        <taxon>Spirochaetia</taxon>
        <taxon>Leptospirales</taxon>
        <taxon>Leptospiraceae</taxon>
        <taxon>Leptospira</taxon>
    </lineage>
</organism>
<dbReference type="InterPro" id="IPR022385">
    <property type="entry name" value="Rhs_assc_core"/>
</dbReference>
<dbReference type="InterPro" id="IPR050708">
    <property type="entry name" value="T6SS_VgrG/RHS"/>
</dbReference>